<comment type="caution">
    <text evidence="1">The sequence shown here is derived from an EMBL/GenBank/DDBJ whole genome shotgun (WGS) entry which is preliminary data.</text>
</comment>
<dbReference type="Proteomes" id="UP000094527">
    <property type="component" value="Unassembled WGS sequence"/>
</dbReference>
<name>A0A1D2MAP8_ORCCI</name>
<dbReference type="EMBL" id="LJIJ01002188">
    <property type="protein sequence ID" value="ODM90065.1"/>
    <property type="molecule type" value="Genomic_DNA"/>
</dbReference>
<evidence type="ECO:0000313" key="2">
    <source>
        <dbReference type="Proteomes" id="UP000094527"/>
    </source>
</evidence>
<reference evidence="1 2" key="1">
    <citation type="journal article" date="2016" name="Genome Biol. Evol.">
        <title>Gene Family Evolution Reflects Adaptation to Soil Environmental Stressors in the Genome of the Collembolan Orchesella cincta.</title>
        <authorList>
            <person name="Faddeeva-Vakhrusheva A."/>
            <person name="Derks M.F."/>
            <person name="Anvar S.Y."/>
            <person name="Agamennone V."/>
            <person name="Suring W."/>
            <person name="Smit S."/>
            <person name="van Straalen N.M."/>
            <person name="Roelofs D."/>
        </authorList>
    </citation>
    <scope>NUCLEOTIDE SEQUENCE [LARGE SCALE GENOMIC DNA]</scope>
    <source>
        <tissue evidence="1">Mixed pool</tissue>
    </source>
</reference>
<dbReference type="SUPFAM" id="SSF52047">
    <property type="entry name" value="RNI-like"/>
    <property type="match status" value="1"/>
</dbReference>
<gene>
    <name evidence="1" type="ORF">Ocin01_16615</name>
</gene>
<evidence type="ECO:0000313" key="1">
    <source>
        <dbReference type="EMBL" id="ODM90065.1"/>
    </source>
</evidence>
<evidence type="ECO:0008006" key="3">
    <source>
        <dbReference type="Google" id="ProtNLM"/>
    </source>
</evidence>
<keyword evidence="2" id="KW-1185">Reference proteome</keyword>
<dbReference type="Gene3D" id="3.80.10.10">
    <property type="entry name" value="Ribonuclease Inhibitor"/>
    <property type="match status" value="1"/>
</dbReference>
<protein>
    <recommendedName>
        <fullName evidence="3">F-box domain-containing protein</fullName>
    </recommendedName>
</protein>
<sequence>MEPKTIFSLFPEIWEFHILPHVSPIDYHTIINSCPTWRDMLRKKTANGLLPLVLPILMKHKSVTPQSFLAWRGVSHAAKSLVDGILEEFVSSQEYFNSVSTVGAEWSPTVIDEEHHLRNVLVNINNRYDLRQIRNLRNFMAFQLQAASTGIASSDLLLTKSVQLNILERRFGEYHDRPMDFLSRSGLSISTVTFNVLRGDSSLVLRFLSFVPNVKVFCLKGDHVIGAQVARLPQQGVQLNQLQLLDVSNFRNPYGLPLYSHLLKYYCSQISTLICNGELFENYEDASAIFNKNTLPNLRHLRVKIDPFSTAPQIFINALPRLGSLPLQVIQLVQRSRNILLSMWDVVHIMDAFSETLTHFLLFLDPRDASHRETVDVNQRHGIPTMPKLTKFSVSRSATHHPWFWTMLRLKCQLLEELNIHGTAYMSKYSMNELQQNLFGSIPTLQKISFHSGFSDEGGTPYRIVFTSDGKEKRIQFSRHKED</sequence>
<dbReference type="AlphaFoldDB" id="A0A1D2MAP8"/>
<accession>A0A1D2MAP8</accession>
<proteinExistence type="predicted"/>
<dbReference type="InterPro" id="IPR032675">
    <property type="entry name" value="LRR_dom_sf"/>
</dbReference>
<organism evidence="1 2">
    <name type="scientific">Orchesella cincta</name>
    <name type="common">Springtail</name>
    <name type="synonym">Podura cincta</name>
    <dbReference type="NCBI Taxonomy" id="48709"/>
    <lineage>
        <taxon>Eukaryota</taxon>
        <taxon>Metazoa</taxon>
        <taxon>Ecdysozoa</taxon>
        <taxon>Arthropoda</taxon>
        <taxon>Hexapoda</taxon>
        <taxon>Collembola</taxon>
        <taxon>Entomobryomorpha</taxon>
        <taxon>Entomobryoidea</taxon>
        <taxon>Orchesellidae</taxon>
        <taxon>Orchesellinae</taxon>
        <taxon>Orchesella</taxon>
    </lineage>
</organism>